<comment type="caution">
    <text evidence="1">The sequence shown here is derived from an EMBL/GenBank/DDBJ whole genome shotgun (WGS) entry which is preliminary data.</text>
</comment>
<dbReference type="InterPro" id="IPR046560">
    <property type="entry name" value="DUF6714"/>
</dbReference>
<reference evidence="1" key="1">
    <citation type="submission" date="2018-12" db="EMBL/GenBank/DDBJ databases">
        <authorList>
            <person name="Will S."/>
            <person name="Neumann-Schaal M."/>
            <person name="Henke P."/>
        </authorList>
    </citation>
    <scope>NUCLEOTIDE SEQUENCE</scope>
    <source>
        <strain evidence="1">PCC 7102</strain>
    </source>
</reference>
<evidence type="ECO:0000313" key="1">
    <source>
        <dbReference type="EMBL" id="RUT05892.1"/>
    </source>
</evidence>
<dbReference type="Pfam" id="PF20461">
    <property type="entry name" value="DUF6714"/>
    <property type="match status" value="2"/>
</dbReference>
<dbReference type="AlphaFoldDB" id="A0A433VII9"/>
<organism evidence="1 2">
    <name type="scientific">Dulcicalothrix desertica PCC 7102</name>
    <dbReference type="NCBI Taxonomy" id="232991"/>
    <lineage>
        <taxon>Bacteria</taxon>
        <taxon>Bacillati</taxon>
        <taxon>Cyanobacteriota</taxon>
        <taxon>Cyanophyceae</taxon>
        <taxon>Nostocales</taxon>
        <taxon>Calotrichaceae</taxon>
        <taxon>Dulcicalothrix</taxon>
    </lineage>
</organism>
<reference evidence="1" key="2">
    <citation type="journal article" date="2019" name="Genome Biol. Evol.">
        <title>Day and night: Metabolic profiles and evolutionary relationships of six axenic non-marine cyanobacteria.</title>
        <authorList>
            <person name="Will S.E."/>
            <person name="Henke P."/>
            <person name="Boedeker C."/>
            <person name="Huang S."/>
            <person name="Brinkmann H."/>
            <person name="Rohde M."/>
            <person name="Jarek M."/>
            <person name="Friedl T."/>
            <person name="Seufert S."/>
            <person name="Schumacher M."/>
            <person name="Overmann J."/>
            <person name="Neumann-Schaal M."/>
            <person name="Petersen J."/>
        </authorList>
    </citation>
    <scope>NUCLEOTIDE SEQUENCE [LARGE SCALE GENOMIC DNA]</scope>
    <source>
        <strain evidence="1">PCC 7102</strain>
    </source>
</reference>
<sequence length="296" mass="34627">MVEEWSSFCYLSAEGYRYYLPSLLTKCLSNFSEDNDLIHSTVFSLNPSFHSLYYCGKDEDFEYQTSLFTSEQYKAVCSFLGLVFDTLPQLKFLSAQALRWGWNKQTHPAQAKSEEFYRSLHNYQYPLSKDPQVRELQQQINVAFEKTPYPGDNSLCGSDLGDEPAEYAMEFRGLNWKTLHPDFLAVNSAALSFFTDEGFRYFLSAFLIADLIIPEIEGAWSNADAVFHLTYGLVDEEFEREDNFNWYEIATRKFSHFNQEERQAIVSYLEYCSLKDEYSRETINKALENYWLKTLL</sequence>
<name>A0A433VII9_9CYAN</name>
<accession>A0A433VII9</accession>
<gene>
    <name evidence="1" type="ORF">DSM106972_030980</name>
</gene>
<evidence type="ECO:0000313" key="2">
    <source>
        <dbReference type="Proteomes" id="UP000271624"/>
    </source>
</evidence>
<dbReference type="Proteomes" id="UP000271624">
    <property type="component" value="Unassembled WGS sequence"/>
</dbReference>
<keyword evidence="2" id="KW-1185">Reference proteome</keyword>
<dbReference type="EMBL" id="RSCL01000007">
    <property type="protein sequence ID" value="RUT05892.1"/>
    <property type="molecule type" value="Genomic_DNA"/>
</dbReference>
<proteinExistence type="predicted"/>
<protein>
    <submittedName>
        <fullName evidence="1">Uncharacterized protein</fullName>
    </submittedName>
</protein>